<dbReference type="InterPro" id="IPR029058">
    <property type="entry name" value="AB_hydrolase_fold"/>
</dbReference>
<protein>
    <submittedName>
        <fullName evidence="2">Alpha/beta fold hydrolase</fullName>
    </submittedName>
</protein>
<dbReference type="Pfam" id="PF12697">
    <property type="entry name" value="Abhydrolase_6"/>
    <property type="match status" value="1"/>
</dbReference>
<proteinExistence type="predicted"/>
<feature type="domain" description="AB hydrolase-1" evidence="1">
    <location>
        <begin position="34"/>
        <end position="288"/>
    </location>
</feature>
<dbReference type="InterPro" id="IPR000073">
    <property type="entry name" value="AB_hydrolase_1"/>
</dbReference>
<evidence type="ECO:0000313" key="2">
    <source>
        <dbReference type="EMBL" id="MFE4105404.1"/>
    </source>
</evidence>
<dbReference type="PANTHER" id="PTHR46438">
    <property type="entry name" value="ALPHA/BETA-HYDROLASES SUPERFAMILY PROTEIN"/>
    <property type="match status" value="1"/>
</dbReference>
<sequence length="298" mass="32809">MTAQAAIPPAIEKSSWQWQGHEIKYAVQGDGQPLILIHGFGASVGHWRKNIPVLAAAGYRVYALDLLGFGESAKPALDYTLELWQSLLQDFCQTHVQQPAVFVGNSIGGLLTLMMLANHPELAQAGVLLNCAGGLNHRPEELILPLRLVMGVFTKLVSSKVVGPFVFNQVRQKYRIRSSLKQVYRNPAAITDELVEMLYRPACDPGAQQVFASIVTAPPGPKPEALLPQIQQPLLVLWGEEDPWTPIKGAEVYRQLSEQAEAQPMVTFQSIPQTGHCPHDERPEVVNSAILNWLTTLS</sequence>
<accession>A0ABW6IBI7</accession>
<dbReference type="SUPFAM" id="SSF53474">
    <property type="entry name" value="alpha/beta-Hydrolases"/>
    <property type="match status" value="1"/>
</dbReference>
<dbReference type="RefSeq" id="WP_377961869.1">
    <property type="nucleotide sequence ID" value="NZ_JBHZOL010000021.1"/>
</dbReference>
<dbReference type="PRINTS" id="PR00111">
    <property type="entry name" value="ABHYDROLASE"/>
</dbReference>
<dbReference type="Gene3D" id="3.40.50.1820">
    <property type="entry name" value="alpha/beta hydrolase"/>
    <property type="match status" value="1"/>
</dbReference>
<comment type="caution">
    <text evidence="2">The sequence shown here is derived from an EMBL/GenBank/DDBJ whole genome shotgun (WGS) entry which is preliminary data.</text>
</comment>
<dbReference type="GO" id="GO:0016787">
    <property type="term" value="F:hydrolase activity"/>
    <property type="evidence" value="ECO:0007669"/>
    <property type="project" value="UniProtKB-KW"/>
</dbReference>
<evidence type="ECO:0000259" key="1">
    <source>
        <dbReference type="Pfam" id="PF12697"/>
    </source>
</evidence>
<reference evidence="2 3" key="1">
    <citation type="submission" date="2024-10" db="EMBL/GenBank/DDBJ databases">
        <authorList>
            <person name="Ratan Roy A."/>
            <person name="Morales Sandoval P.H."/>
            <person name="De Los Santos Villalobos S."/>
            <person name="Chakraborty S."/>
            <person name="Mukherjee J."/>
        </authorList>
    </citation>
    <scope>NUCLEOTIDE SEQUENCE [LARGE SCALE GENOMIC DNA]</scope>
    <source>
        <strain evidence="2 3">S1</strain>
    </source>
</reference>
<dbReference type="EMBL" id="JBHZOL010000021">
    <property type="protein sequence ID" value="MFE4105404.1"/>
    <property type="molecule type" value="Genomic_DNA"/>
</dbReference>
<keyword evidence="2" id="KW-0378">Hydrolase</keyword>
<keyword evidence="3" id="KW-1185">Reference proteome</keyword>
<name>A0ABW6IBI7_9CYAN</name>
<gene>
    <name evidence="2" type="ORF">ACFVKH_03875</name>
</gene>
<evidence type="ECO:0000313" key="3">
    <source>
        <dbReference type="Proteomes" id="UP001600165"/>
    </source>
</evidence>
<dbReference type="InterPro" id="IPR000639">
    <property type="entry name" value="Epox_hydrolase-like"/>
</dbReference>
<dbReference type="Proteomes" id="UP001600165">
    <property type="component" value="Unassembled WGS sequence"/>
</dbReference>
<dbReference type="PRINTS" id="PR00412">
    <property type="entry name" value="EPOXHYDRLASE"/>
</dbReference>
<organism evidence="2 3">
    <name type="scientific">Almyronema epifaneia S1</name>
    <dbReference type="NCBI Taxonomy" id="2991925"/>
    <lineage>
        <taxon>Bacteria</taxon>
        <taxon>Bacillati</taxon>
        <taxon>Cyanobacteriota</taxon>
        <taxon>Cyanophyceae</taxon>
        <taxon>Nodosilineales</taxon>
        <taxon>Nodosilineaceae</taxon>
        <taxon>Almyronema</taxon>
        <taxon>Almyronema epifaneia</taxon>
    </lineage>
</organism>
<dbReference type="PANTHER" id="PTHR46438:SF7">
    <property type="entry name" value="ALPHA_BETA-HYDROLASES SUPERFAMILY PROTEIN"/>
    <property type="match status" value="1"/>
</dbReference>